<dbReference type="Proteomes" id="UP000265703">
    <property type="component" value="Unassembled WGS sequence"/>
</dbReference>
<accession>A0A397SII4</accession>
<keyword evidence="2" id="KW-1185">Reference proteome</keyword>
<evidence type="ECO:0000313" key="2">
    <source>
        <dbReference type="Proteomes" id="UP000265703"/>
    </source>
</evidence>
<evidence type="ECO:0000313" key="1">
    <source>
        <dbReference type="EMBL" id="RIA84456.1"/>
    </source>
</evidence>
<dbReference type="AlphaFoldDB" id="A0A397SII4"/>
<organism evidence="1 2">
    <name type="scientific">Glomus cerebriforme</name>
    <dbReference type="NCBI Taxonomy" id="658196"/>
    <lineage>
        <taxon>Eukaryota</taxon>
        <taxon>Fungi</taxon>
        <taxon>Fungi incertae sedis</taxon>
        <taxon>Mucoromycota</taxon>
        <taxon>Glomeromycotina</taxon>
        <taxon>Glomeromycetes</taxon>
        <taxon>Glomerales</taxon>
        <taxon>Glomeraceae</taxon>
        <taxon>Glomus</taxon>
    </lineage>
</organism>
<name>A0A397SII4_9GLOM</name>
<dbReference type="OrthoDB" id="6149480at2759"/>
<comment type="caution">
    <text evidence="1">The sequence shown here is derived from an EMBL/GenBank/DDBJ whole genome shotgun (WGS) entry which is preliminary data.</text>
</comment>
<gene>
    <name evidence="1" type="ORF">C1645_832226</name>
</gene>
<proteinExistence type="predicted"/>
<protein>
    <submittedName>
        <fullName evidence="1">Uncharacterized protein</fullName>
    </submittedName>
</protein>
<sequence>MQPAVLFNKKLTGNWQKVFEEMKNTNWRVRFIEATPGTPGASNCYIEQWDHLKSEDEKNKIIECISVNILPFHDPQEAVTLIDIVATGLFPDNQPQIAQKLNEEHKNHINNPTNLTSANKWVYLVTQLSTGSRNLRLHDCYVLQERLHTIYNIATATLSQLLDCSLDHETA</sequence>
<dbReference type="EMBL" id="QKYT01000491">
    <property type="protein sequence ID" value="RIA84456.1"/>
    <property type="molecule type" value="Genomic_DNA"/>
</dbReference>
<reference evidence="1 2" key="1">
    <citation type="submission" date="2018-06" db="EMBL/GenBank/DDBJ databases">
        <title>Comparative genomics reveals the genomic features of Rhizophagus irregularis, R. cerebriforme, R. diaphanum and Gigaspora rosea, and their symbiotic lifestyle signature.</title>
        <authorList>
            <person name="Morin E."/>
            <person name="San Clemente H."/>
            <person name="Chen E.C.H."/>
            <person name="De La Providencia I."/>
            <person name="Hainaut M."/>
            <person name="Kuo A."/>
            <person name="Kohler A."/>
            <person name="Murat C."/>
            <person name="Tang N."/>
            <person name="Roy S."/>
            <person name="Loubradou J."/>
            <person name="Henrissat B."/>
            <person name="Grigoriev I.V."/>
            <person name="Corradi N."/>
            <person name="Roux C."/>
            <person name="Martin F.M."/>
        </authorList>
    </citation>
    <scope>NUCLEOTIDE SEQUENCE [LARGE SCALE GENOMIC DNA]</scope>
    <source>
        <strain evidence="1 2">DAOM 227022</strain>
    </source>
</reference>